<dbReference type="InterPro" id="IPR021471">
    <property type="entry name" value="DUF3124"/>
</dbReference>
<evidence type="ECO:0000313" key="2">
    <source>
        <dbReference type="EMBL" id="MFD2095037.1"/>
    </source>
</evidence>
<proteinExistence type="predicted"/>
<dbReference type="RefSeq" id="WP_345337898.1">
    <property type="nucleotide sequence ID" value="NZ_BAABLI010000004.1"/>
</dbReference>
<protein>
    <submittedName>
        <fullName evidence="2">DUF3124 domain-containing protein</fullName>
    </submittedName>
</protein>
<dbReference type="EMBL" id="JBHUHT010000007">
    <property type="protein sequence ID" value="MFD2095037.1"/>
    <property type="molecule type" value="Genomic_DNA"/>
</dbReference>
<name>A0ABW4XIY3_9GAMM</name>
<keyword evidence="1" id="KW-1133">Transmembrane helix</keyword>
<keyword evidence="1" id="KW-0812">Transmembrane</keyword>
<evidence type="ECO:0000256" key="1">
    <source>
        <dbReference type="SAM" id="Phobius"/>
    </source>
</evidence>
<comment type="caution">
    <text evidence="2">The sequence shown here is derived from an EMBL/GenBank/DDBJ whole genome shotgun (WGS) entry which is preliminary data.</text>
</comment>
<evidence type="ECO:0000313" key="3">
    <source>
        <dbReference type="Proteomes" id="UP001597380"/>
    </source>
</evidence>
<sequence length="183" mass="20019">MAKEKFWVMWIAVAIIVTLVGTSIYLGTLVGKMEDMEDKLAFGQANTSHRVLQELPATGEAHKSYIPSYSHVYGDGGKPLLLETTLILRNTDPELPIQIISVEYVDSRGSRIEQMVKQPIELGPLASAEYLAKKSDIRGGSGASFVVTWQSEQPVATPIFEAVMVGSSEYTEISVTSRGQAVR</sequence>
<accession>A0ABW4XIY3</accession>
<reference evidence="3" key="1">
    <citation type="journal article" date="2019" name="Int. J. Syst. Evol. Microbiol.">
        <title>The Global Catalogue of Microorganisms (GCM) 10K type strain sequencing project: providing services to taxonomists for standard genome sequencing and annotation.</title>
        <authorList>
            <consortium name="The Broad Institute Genomics Platform"/>
            <consortium name="The Broad Institute Genome Sequencing Center for Infectious Disease"/>
            <person name="Wu L."/>
            <person name="Ma J."/>
        </authorList>
    </citation>
    <scope>NUCLEOTIDE SEQUENCE [LARGE SCALE GENOMIC DNA]</scope>
    <source>
        <strain evidence="3">CGMCC 1.10992</strain>
    </source>
</reference>
<keyword evidence="3" id="KW-1185">Reference proteome</keyword>
<feature type="transmembrane region" description="Helical" evidence="1">
    <location>
        <begin position="6"/>
        <end position="30"/>
    </location>
</feature>
<keyword evidence="1" id="KW-0472">Membrane</keyword>
<organism evidence="2 3">
    <name type="scientific">Corallincola platygyrae</name>
    <dbReference type="NCBI Taxonomy" id="1193278"/>
    <lineage>
        <taxon>Bacteria</taxon>
        <taxon>Pseudomonadati</taxon>
        <taxon>Pseudomonadota</taxon>
        <taxon>Gammaproteobacteria</taxon>
        <taxon>Alteromonadales</taxon>
        <taxon>Psychromonadaceae</taxon>
        <taxon>Corallincola</taxon>
    </lineage>
</organism>
<gene>
    <name evidence="2" type="ORF">ACFSJ3_03510</name>
</gene>
<dbReference type="Pfam" id="PF11322">
    <property type="entry name" value="DUF3124"/>
    <property type="match status" value="1"/>
</dbReference>
<dbReference type="Proteomes" id="UP001597380">
    <property type="component" value="Unassembled WGS sequence"/>
</dbReference>